<evidence type="ECO:0000313" key="9">
    <source>
        <dbReference type="Ensembl" id="ENSJJAP00000004532.1"/>
    </source>
</evidence>
<dbReference type="GO" id="GO:1990542">
    <property type="term" value="P:mitochondrial transmembrane transport"/>
    <property type="evidence" value="ECO:0007669"/>
    <property type="project" value="TreeGrafter"/>
</dbReference>
<evidence type="ECO:0000256" key="5">
    <source>
        <dbReference type="ARBA" id="ARBA00022970"/>
    </source>
</evidence>
<dbReference type="GeneTree" id="ENSGT01030000234641"/>
<keyword evidence="5" id="KW-0029">Amino-acid transport</keyword>
<proteinExistence type="inferred from homology"/>
<protein>
    <submittedName>
        <fullName evidence="9">Sideroflexin 4</fullName>
    </submittedName>
</protein>
<keyword evidence="6" id="KW-1133">Transmembrane helix</keyword>
<name>A0A8C5K9M1_JACJA</name>
<dbReference type="GO" id="GO:0006865">
    <property type="term" value="P:amino acid transport"/>
    <property type="evidence" value="ECO:0007669"/>
    <property type="project" value="UniProtKB-KW"/>
</dbReference>
<evidence type="ECO:0000256" key="1">
    <source>
        <dbReference type="ARBA" id="ARBA00004225"/>
    </source>
</evidence>
<accession>A0A8C5K9M1</accession>
<keyword evidence="8" id="KW-0472">Membrane</keyword>
<keyword evidence="10" id="KW-1185">Reference proteome</keyword>
<dbReference type="InterPro" id="IPR004686">
    <property type="entry name" value="Mtc"/>
</dbReference>
<dbReference type="Pfam" id="PF03820">
    <property type="entry name" value="SFXNs"/>
    <property type="match status" value="2"/>
</dbReference>
<keyword evidence="4" id="KW-0812">Transmembrane</keyword>
<evidence type="ECO:0000313" key="10">
    <source>
        <dbReference type="Proteomes" id="UP000694385"/>
    </source>
</evidence>
<dbReference type="PANTHER" id="PTHR11153">
    <property type="entry name" value="SIDEROFLEXIN"/>
    <property type="match status" value="1"/>
</dbReference>
<dbReference type="OMA" id="NVRFWIA"/>
<evidence type="ECO:0000256" key="2">
    <source>
        <dbReference type="ARBA" id="ARBA00005974"/>
    </source>
</evidence>
<dbReference type="Proteomes" id="UP000694385">
    <property type="component" value="Unassembled WGS sequence"/>
</dbReference>
<dbReference type="GO" id="GO:0005743">
    <property type="term" value="C:mitochondrial inner membrane"/>
    <property type="evidence" value="ECO:0007669"/>
    <property type="project" value="TreeGrafter"/>
</dbReference>
<evidence type="ECO:0000256" key="4">
    <source>
        <dbReference type="ARBA" id="ARBA00022692"/>
    </source>
</evidence>
<evidence type="ECO:0000256" key="8">
    <source>
        <dbReference type="ARBA" id="ARBA00023136"/>
    </source>
</evidence>
<dbReference type="PANTHER" id="PTHR11153:SF3">
    <property type="entry name" value="SIDEROFLEXIN-4"/>
    <property type="match status" value="1"/>
</dbReference>
<dbReference type="GO" id="GO:0015075">
    <property type="term" value="F:monoatomic ion transmembrane transporter activity"/>
    <property type="evidence" value="ECO:0007669"/>
    <property type="project" value="InterPro"/>
</dbReference>
<organism evidence="9 10">
    <name type="scientific">Jaculus jaculus</name>
    <name type="common">Lesser Egyptian jerboa</name>
    <dbReference type="NCBI Taxonomy" id="51337"/>
    <lineage>
        <taxon>Eukaryota</taxon>
        <taxon>Metazoa</taxon>
        <taxon>Chordata</taxon>
        <taxon>Craniata</taxon>
        <taxon>Vertebrata</taxon>
        <taxon>Euteleostomi</taxon>
        <taxon>Mammalia</taxon>
        <taxon>Eutheria</taxon>
        <taxon>Euarchontoglires</taxon>
        <taxon>Glires</taxon>
        <taxon>Rodentia</taxon>
        <taxon>Myomorpha</taxon>
        <taxon>Dipodoidea</taxon>
        <taxon>Dipodidae</taxon>
        <taxon>Dipodinae</taxon>
        <taxon>Jaculus</taxon>
    </lineage>
</organism>
<reference evidence="9" key="1">
    <citation type="submission" date="2025-08" db="UniProtKB">
        <authorList>
            <consortium name="Ensembl"/>
        </authorList>
    </citation>
    <scope>IDENTIFICATION</scope>
</reference>
<evidence type="ECO:0000256" key="3">
    <source>
        <dbReference type="ARBA" id="ARBA00022448"/>
    </source>
</evidence>
<dbReference type="AlphaFoldDB" id="A0A8C5K9M1"/>
<keyword evidence="3" id="KW-0813">Transport</keyword>
<sequence>MDPNLRFGISQRQPFVQRFLLWTELLDPVYLFISVGKIENSRQLLLTNEDAPTLYRDDQRVCIREAWQRSLSTVHPDSSKLIPALFRPAGEWLLLVFLSMMPVKGIKSMILPQVSLYAYTTAFTITNGNASYSHGPVERTMLGTGVCVSSTLFGLIPHFVHMRYGSLAGFEFTLPLHVLPFSAAQVSGVNVLASRRLESIRGIEGSGLKDRVKFRAILFVFIFSRIRFSPPNPRSFGVLKLACTLLTMGLMVPASFSIFPQVGRIQRGQLEKEIRSSTEEAELFYNRGV</sequence>
<evidence type="ECO:0000256" key="7">
    <source>
        <dbReference type="ARBA" id="ARBA00023128"/>
    </source>
</evidence>
<comment type="subcellular location">
    <subcellularLocation>
        <location evidence="1">Mitochondrion membrane</location>
        <topology evidence="1">Multi-pass membrane protein</topology>
    </subcellularLocation>
</comment>
<keyword evidence="7" id="KW-0496">Mitochondrion</keyword>
<comment type="similarity">
    <text evidence="2">Belongs to the sideroflexin family.</text>
</comment>
<evidence type="ECO:0000256" key="6">
    <source>
        <dbReference type="ARBA" id="ARBA00022989"/>
    </source>
</evidence>
<dbReference type="Ensembl" id="ENSJJAT00000010676.1">
    <property type="protein sequence ID" value="ENSJJAP00000004532.1"/>
    <property type="gene ID" value="ENSJJAG00000009478.1"/>
</dbReference>
<reference evidence="9" key="2">
    <citation type="submission" date="2025-09" db="UniProtKB">
        <authorList>
            <consortium name="Ensembl"/>
        </authorList>
    </citation>
    <scope>IDENTIFICATION</scope>
</reference>